<keyword evidence="2" id="KW-1185">Reference proteome</keyword>
<gene>
    <name evidence="1" type="ORF">CUS_4319</name>
</gene>
<accession>E9SFB5</accession>
<reference evidence="1 2" key="1">
    <citation type="submission" date="2011-02" db="EMBL/GenBank/DDBJ databases">
        <authorList>
            <person name="Nelson K.E."/>
            <person name="Sutton G."/>
            <person name="Torralba M."/>
            <person name="Durkin S."/>
            <person name="Harkins D."/>
            <person name="Montgomery R."/>
            <person name="Ziemer C."/>
            <person name="Klaassens E."/>
            <person name="Ocuiv P."/>
            <person name="Morrison M."/>
        </authorList>
    </citation>
    <scope>NUCLEOTIDE SEQUENCE [LARGE SCALE GENOMIC DNA]</scope>
    <source>
        <strain evidence="1 2">8</strain>
    </source>
</reference>
<dbReference type="EMBL" id="ADKM02000115">
    <property type="protein sequence ID" value="EGC02030.1"/>
    <property type="molecule type" value="Genomic_DNA"/>
</dbReference>
<dbReference type="RefSeq" id="WP_002851718.1">
    <property type="nucleotide sequence ID" value="NZ_ADKM02000115.1"/>
</dbReference>
<dbReference type="STRING" id="246199.CUS_4319"/>
<sequence>MAAKKNVAVTPAFTGRNVSLSEISQASGIGIATLKKGLIAGAVDFGYAIPCGKGDQHRYYCPDRLVYLKTGYFNPNPEKQDTDSEAA</sequence>
<comment type="caution">
    <text evidence="1">The sequence shown here is derived from an EMBL/GenBank/DDBJ whole genome shotgun (WGS) entry which is preliminary data.</text>
</comment>
<organism evidence="1 2">
    <name type="scientific">Ruminococcus albus 8</name>
    <dbReference type="NCBI Taxonomy" id="246199"/>
    <lineage>
        <taxon>Bacteria</taxon>
        <taxon>Bacillati</taxon>
        <taxon>Bacillota</taxon>
        <taxon>Clostridia</taxon>
        <taxon>Eubacteriales</taxon>
        <taxon>Oscillospiraceae</taxon>
        <taxon>Ruminococcus</taxon>
    </lineage>
</organism>
<dbReference type="Proteomes" id="UP000004259">
    <property type="component" value="Unassembled WGS sequence"/>
</dbReference>
<name>E9SFB5_RUMAL</name>
<proteinExistence type="predicted"/>
<evidence type="ECO:0000313" key="2">
    <source>
        <dbReference type="Proteomes" id="UP000004259"/>
    </source>
</evidence>
<protein>
    <submittedName>
        <fullName evidence="1">Conserved domain protein</fullName>
    </submittedName>
</protein>
<dbReference type="eggNOG" id="ENOG5032VJQ">
    <property type="taxonomic scope" value="Bacteria"/>
</dbReference>
<dbReference type="OrthoDB" id="2063024at2"/>
<dbReference type="AlphaFoldDB" id="E9SFB5"/>
<evidence type="ECO:0000313" key="1">
    <source>
        <dbReference type="EMBL" id="EGC02030.1"/>
    </source>
</evidence>